<dbReference type="AlphaFoldDB" id="A0A1I6SFU0"/>
<sequence>MRLPSILTLGLAAGALVACGQSTRAPFDQGVCYAVEPGAEGEAPRFNVVAEDQPQIEFCAARLEEMRLRFLRMGGSRREIVGAYQGRFIFIDRAGVSFSQTLEGARFMALARTGDGRLAIPGAIQREVDAARAGGAPPAGS</sequence>
<protein>
    <recommendedName>
        <fullName evidence="3">Lipoprotein</fullName>
    </recommendedName>
</protein>
<dbReference type="RefSeq" id="WP_092310824.1">
    <property type="nucleotide sequence ID" value="NZ_FOZV01000005.1"/>
</dbReference>
<name>A0A1I6SFU0_9CAUL</name>
<dbReference type="OrthoDB" id="7172955at2"/>
<dbReference type="PROSITE" id="PS51257">
    <property type="entry name" value="PROKAR_LIPOPROTEIN"/>
    <property type="match status" value="1"/>
</dbReference>
<keyword evidence="2" id="KW-1185">Reference proteome</keyword>
<organism evidence="1 2">
    <name type="scientific">Brevundimonas viscosa</name>
    <dbReference type="NCBI Taxonomy" id="871741"/>
    <lineage>
        <taxon>Bacteria</taxon>
        <taxon>Pseudomonadati</taxon>
        <taxon>Pseudomonadota</taxon>
        <taxon>Alphaproteobacteria</taxon>
        <taxon>Caulobacterales</taxon>
        <taxon>Caulobacteraceae</taxon>
        <taxon>Brevundimonas</taxon>
    </lineage>
</organism>
<proteinExistence type="predicted"/>
<dbReference type="Proteomes" id="UP000198788">
    <property type="component" value="Unassembled WGS sequence"/>
</dbReference>
<evidence type="ECO:0008006" key="3">
    <source>
        <dbReference type="Google" id="ProtNLM"/>
    </source>
</evidence>
<evidence type="ECO:0000313" key="2">
    <source>
        <dbReference type="Proteomes" id="UP000198788"/>
    </source>
</evidence>
<dbReference type="STRING" id="871741.SAMN05192570_2363"/>
<gene>
    <name evidence="1" type="ORF">SAMN05192570_2363</name>
</gene>
<accession>A0A1I6SFU0</accession>
<dbReference type="EMBL" id="FOZV01000005">
    <property type="protein sequence ID" value="SFS75793.1"/>
    <property type="molecule type" value="Genomic_DNA"/>
</dbReference>
<reference evidence="2" key="1">
    <citation type="submission" date="2016-10" db="EMBL/GenBank/DDBJ databases">
        <authorList>
            <person name="Varghese N."/>
            <person name="Submissions S."/>
        </authorList>
    </citation>
    <scope>NUCLEOTIDE SEQUENCE [LARGE SCALE GENOMIC DNA]</scope>
    <source>
        <strain evidence="2">CGMCC 1.10683</strain>
    </source>
</reference>
<evidence type="ECO:0000313" key="1">
    <source>
        <dbReference type="EMBL" id="SFS75793.1"/>
    </source>
</evidence>